<feature type="transmembrane region" description="Helical" evidence="8">
    <location>
        <begin position="60"/>
        <end position="82"/>
    </location>
</feature>
<comment type="caution">
    <text evidence="9">The sequence shown here is derived from an EMBL/GenBank/DDBJ whole genome shotgun (WGS) entry which is preliminary data.</text>
</comment>
<dbReference type="Gene3D" id="1.25.40.600">
    <property type="match status" value="1"/>
</dbReference>
<dbReference type="Pfam" id="PF02293">
    <property type="entry name" value="AmiS_UreI"/>
    <property type="match status" value="1"/>
</dbReference>
<evidence type="ECO:0000256" key="4">
    <source>
        <dbReference type="ARBA" id="ARBA00022475"/>
    </source>
</evidence>
<dbReference type="Proteomes" id="UP000095488">
    <property type="component" value="Unassembled WGS sequence"/>
</dbReference>
<evidence type="ECO:0000256" key="5">
    <source>
        <dbReference type="ARBA" id="ARBA00022692"/>
    </source>
</evidence>
<evidence type="ECO:0000313" key="10">
    <source>
        <dbReference type="Proteomes" id="UP000095488"/>
    </source>
</evidence>
<keyword evidence="5 8" id="KW-0812">Transmembrane</keyword>
<evidence type="ECO:0000256" key="3">
    <source>
        <dbReference type="ARBA" id="ARBA00022448"/>
    </source>
</evidence>
<dbReference type="CDD" id="cd13428">
    <property type="entry name" value="UreI_AmiS"/>
    <property type="match status" value="1"/>
</dbReference>
<comment type="subcellular location">
    <subcellularLocation>
        <location evidence="1">Cell membrane</location>
        <topology evidence="1">Multi-pass membrane protein</topology>
    </subcellularLocation>
</comment>
<dbReference type="RefSeq" id="WP_055257912.1">
    <property type="nucleotide sequence ID" value="NZ_CABIXL010000002.1"/>
</dbReference>
<organism evidence="9 10">
    <name type="scientific">Sarcina ventriculi</name>
    <name type="common">Clostridium ventriculi</name>
    <dbReference type="NCBI Taxonomy" id="1267"/>
    <lineage>
        <taxon>Bacteria</taxon>
        <taxon>Bacillati</taxon>
        <taxon>Bacillota</taxon>
        <taxon>Clostridia</taxon>
        <taxon>Eubacteriales</taxon>
        <taxon>Clostridiaceae</taxon>
        <taxon>Sarcina</taxon>
    </lineage>
</organism>
<keyword evidence="6 8" id="KW-1133">Transmembrane helix</keyword>
<keyword evidence="10" id="KW-1185">Reference proteome</keyword>
<evidence type="ECO:0000256" key="1">
    <source>
        <dbReference type="ARBA" id="ARBA00004651"/>
    </source>
</evidence>
<accession>A0ABM9UPJ9</accession>
<gene>
    <name evidence="9" type="primary">ureI_2</name>
    <name evidence="9" type="ORF">ERS852473_00827</name>
</gene>
<evidence type="ECO:0000313" key="9">
    <source>
        <dbReference type="EMBL" id="CUN67845.1"/>
    </source>
</evidence>
<reference evidence="9 10" key="1">
    <citation type="submission" date="2015-09" db="EMBL/GenBank/DDBJ databases">
        <authorList>
            <consortium name="Pathogen Informatics"/>
        </authorList>
    </citation>
    <scope>NUCLEOTIDE SEQUENCE [LARGE SCALE GENOMIC DNA]</scope>
    <source>
        <strain evidence="9 10">2789STDY5834858</strain>
    </source>
</reference>
<dbReference type="InterPro" id="IPR003211">
    <property type="entry name" value="AmiSUreI_transpt"/>
</dbReference>
<feature type="transmembrane region" description="Helical" evidence="8">
    <location>
        <begin position="6"/>
        <end position="22"/>
    </location>
</feature>
<dbReference type="InterPro" id="IPR038523">
    <property type="entry name" value="AmiSUreI_transpt_sf"/>
</dbReference>
<keyword evidence="4" id="KW-1003">Cell membrane</keyword>
<proteinExistence type="inferred from homology"/>
<feature type="transmembrane region" description="Helical" evidence="8">
    <location>
        <begin position="89"/>
        <end position="108"/>
    </location>
</feature>
<evidence type="ECO:0000256" key="6">
    <source>
        <dbReference type="ARBA" id="ARBA00022989"/>
    </source>
</evidence>
<feature type="transmembrane region" description="Helical" evidence="8">
    <location>
        <begin position="146"/>
        <end position="170"/>
    </location>
</feature>
<evidence type="ECO:0000256" key="8">
    <source>
        <dbReference type="SAM" id="Phobius"/>
    </source>
</evidence>
<name>A0ABM9UPJ9_SARVE</name>
<evidence type="ECO:0000256" key="2">
    <source>
        <dbReference type="ARBA" id="ARBA00010068"/>
    </source>
</evidence>
<comment type="similarity">
    <text evidence="2">Belongs to the AmiS/UreI family.</text>
</comment>
<sequence>MLGVVLLYVAIVLISNGIARLSHVDPKSQAIMNLFTGGLSVVCNVIVIICGEVLGSRTDFYASATGLLFGFTYLYVALNGIFNLDQRLYGWYSLFVAITAIPAGMLSWADGGIYNIAMAIIWWLWAALWFTGWVEPVLKINLGRSVGALAIFEGIVTAWIPGFMMIAGWWH</sequence>
<dbReference type="EMBL" id="CYZR01000002">
    <property type="protein sequence ID" value="CUN67845.1"/>
    <property type="molecule type" value="Genomic_DNA"/>
</dbReference>
<feature type="transmembrane region" description="Helical" evidence="8">
    <location>
        <begin position="34"/>
        <end position="54"/>
    </location>
</feature>
<keyword evidence="7 8" id="KW-0472">Membrane</keyword>
<protein>
    <submittedName>
        <fullName evidence="9">Urease accessory protein UreI</fullName>
    </submittedName>
</protein>
<evidence type="ECO:0000256" key="7">
    <source>
        <dbReference type="ARBA" id="ARBA00023136"/>
    </source>
</evidence>
<feature type="transmembrane region" description="Helical" evidence="8">
    <location>
        <begin position="114"/>
        <end position="134"/>
    </location>
</feature>
<keyword evidence="3" id="KW-0813">Transport</keyword>